<evidence type="ECO:0000313" key="2">
    <source>
        <dbReference type="EMBL" id="CAK1600096.1"/>
    </source>
</evidence>
<dbReference type="Proteomes" id="UP001314205">
    <property type="component" value="Unassembled WGS sequence"/>
</dbReference>
<sequence>MECPLKWTILKFITILLLNNHQVLSQNTSQGAPAVPSGPIIYRECVKEGSNSNNPSPTPQLLNTVLTIAAAKGVLPDILPQIQPTRTVSPETQSTTQEFTQKNIAIVPTSQSSSFYQQEPVFATTQSVAPAIPNTNAIIPTSSTAYTHSQLAKVLTVPPLIISPGLNQGTQQNNPFIPSISEFAQPQSTVLIPQINDEPCHCFQISEKSEEMTSAPALPLESTPSTFEITNGLNLEPICTNSILTTEYGQSFPINLQISIPPPNVEAPRITFINAALPTPSPEKTASVDVNSFTNPNWFSNGYLPPAPPQQVIIKKKKSLLKDWLPIMLLAMFNNDRESCINAGCCCCCPCNSGGGNSIPIPYPIPIPINNPIINSGFLCPKLSRNQDSKSNRYDDDDDDDD</sequence>
<evidence type="ECO:0000256" key="1">
    <source>
        <dbReference type="SAM" id="SignalP"/>
    </source>
</evidence>
<dbReference type="AlphaFoldDB" id="A0AAV1LXR7"/>
<organism evidence="2 3">
    <name type="scientific">Parnassius mnemosyne</name>
    <name type="common">clouded apollo</name>
    <dbReference type="NCBI Taxonomy" id="213953"/>
    <lineage>
        <taxon>Eukaryota</taxon>
        <taxon>Metazoa</taxon>
        <taxon>Ecdysozoa</taxon>
        <taxon>Arthropoda</taxon>
        <taxon>Hexapoda</taxon>
        <taxon>Insecta</taxon>
        <taxon>Pterygota</taxon>
        <taxon>Neoptera</taxon>
        <taxon>Endopterygota</taxon>
        <taxon>Lepidoptera</taxon>
        <taxon>Glossata</taxon>
        <taxon>Ditrysia</taxon>
        <taxon>Papilionoidea</taxon>
        <taxon>Papilionidae</taxon>
        <taxon>Parnassiinae</taxon>
        <taxon>Parnassini</taxon>
        <taxon>Parnassius</taxon>
        <taxon>Driopa</taxon>
    </lineage>
</organism>
<feature type="signal peptide" evidence="1">
    <location>
        <begin position="1"/>
        <end position="25"/>
    </location>
</feature>
<keyword evidence="3" id="KW-1185">Reference proteome</keyword>
<gene>
    <name evidence="2" type="ORF">PARMNEM_LOCUS18894</name>
</gene>
<dbReference type="EMBL" id="CAVLGL010000115">
    <property type="protein sequence ID" value="CAK1600096.1"/>
    <property type="molecule type" value="Genomic_DNA"/>
</dbReference>
<accession>A0AAV1LXR7</accession>
<reference evidence="2 3" key="1">
    <citation type="submission" date="2023-11" db="EMBL/GenBank/DDBJ databases">
        <authorList>
            <person name="Hedman E."/>
            <person name="Englund M."/>
            <person name="Stromberg M."/>
            <person name="Nyberg Akerstrom W."/>
            <person name="Nylinder S."/>
            <person name="Jareborg N."/>
            <person name="Kallberg Y."/>
            <person name="Kronander E."/>
        </authorList>
    </citation>
    <scope>NUCLEOTIDE SEQUENCE [LARGE SCALE GENOMIC DNA]</scope>
</reference>
<feature type="chain" id="PRO_5043404615" evidence="1">
    <location>
        <begin position="26"/>
        <end position="402"/>
    </location>
</feature>
<name>A0AAV1LXR7_9NEOP</name>
<evidence type="ECO:0000313" key="3">
    <source>
        <dbReference type="Proteomes" id="UP001314205"/>
    </source>
</evidence>
<comment type="caution">
    <text evidence="2">The sequence shown here is derived from an EMBL/GenBank/DDBJ whole genome shotgun (WGS) entry which is preliminary data.</text>
</comment>
<proteinExistence type="predicted"/>
<keyword evidence="1" id="KW-0732">Signal</keyword>
<protein>
    <submittedName>
        <fullName evidence="2">Uncharacterized protein</fullName>
    </submittedName>
</protein>